<reference evidence="2" key="2">
    <citation type="submission" date="2020-09" db="EMBL/GenBank/DDBJ databases">
        <authorList>
            <person name="Sun Q."/>
            <person name="Kim S."/>
        </authorList>
    </citation>
    <scope>NUCLEOTIDE SEQUENCE</scope>
    <source>
        <strain evidence="2">KCTC 23077</strain>
    </source>
</reference>
<proteinExistence type="predicted"/>
<dbReference type="InterPro" id="IPR036291">
    <property type="entry name" value="NAD(P)-bd_dom_sf"/>
</dbReference>
<evidence type="ECO:0000313" key="2">
    <source>
        <dbReference type="EMBL" id="GHA69758.1"/>
    </source>
</evidence>
<comment type="caution">
    <text evidence="2">The sequence shown here is derived from an EMBL/GenBank/DDBJ whole genome shotgun (WGS) entry which is preliminary data.</text>
</comment>
<feature type="domain" description="Saccharopine dehydrogenase NADP binding" evidence="1">
    <location>
        <begin position="6"/>
        <end position="113"/>
    </location>
</feature>
<dbReference type="AlphaFoldDB" id="A0A918STK0"/>
<sequence>MPCFRILIIGAYGQFGRRIAEALSFEPRAELILAGRSLAKAAALLDELVALGARAAMSAAQIDVEAPALHDRLRALEADLVIHTAGPFQQRDYRVAEAALACNAHYIDLADGRAFVAGITRLDEEARTRGRWVISGASSVPGLSAAVVAAHAPRFATLESVESAISPGNRTARGLATTQAILGYVGRPHRALIDGRWRSVHGWQSLRRIRVPGLPSRWLARCDVPDLDVLPARYPTLRHCDFRAGLELRRMHLGLWLASWAVRGRLAPGLERWAQPLLRISEWWLHAGSDTGLMTVDMRGIGRDGTPLQLQWSIVAEQGSGPRIPATAAVVLARKLMRGNLPGAGARPCLDLFTLPEFLDALSDSPIWTETRELALSR</sequence>
<evidence type="ECO:0000259" key="1">
    <source>
        <dbReference type="Pfam" id="PF03435"/>
    </source>
</evidence>
<dbReference type="EMBL" id="BMYD01000001">
    <property type="protein sequence ID" value="GHA69758.1"/>
    <property type="molecule type" value="Genomic_DNA"/>
</dbReference>
<dbReference type="PANTHER" id="PTHR43796">
    <property type="entry name" value="CARBOXYNORSPERMIDINE SYNTHASE"/>
    <property type="match status" value="1"/>
</dbReference>
<evidence type="ECO:0000313" key="3">
    <source>
        <dbReference type="Proteomes" id="UP000646426"/>
    </source>
</evidence>
<protein>
    <submittedName>
        <fullName evidence="2">Saccharopine dehydrogenase</fullName>
    </submittedName>
</protein>
<dbReference type="PANTHER" id="PTHR43796:SF2">
    <property type="entry name" value="CARBOXYNORSPERMIDINE SYNTHASE"/>
    <property type="match status" value="1"/>
</dbReference>
<gene>
    <name evidence="2" type="ORF">GCM10007067_02200</name>
</gene>
<reference evidence="2" key="1">
    <citation type="journal article" date="2014" name="Int. J. Syst. Evol. Microbiol.">
        <title>Complete genome sequence of Corynebacterium casei LMG S-19264T (=DSM 44701T), isolated from a smear-ripened cheese.</title>
        <authorList>
            <consortium name="US DOE Joint Genome Institute (JGI-PGF)"/>
            <person name="Walter F."/>
            <person name="Albersmeier A."/>
            <person name="Kalinowski J."/>
            <person name="Ruckert C."/>
        </authorList>
    </citation>
    <scope>NUCLEOTIDE SEQUENCE</scope>
    <source>
        <strain evidence="2">KCTC 23077</strain>
    </source>
</reference>
<name>A0A918STK0_9GAMM</name>
<organism evidence="2 3">
    <name type="scientific">Cognatilysobacter bugurensis</name>
    <dbReference type="NCBI Taxonomy" id="543356"/>
    <lineage>
        <taxon>Bacteria</taxon>
        <taxon>Pseudomonadati</taxon>
        <taxon>Pseudomonadota</taxon>
        <taxon>Gammaproteobacteria</taxon>
        <taxon>Lysobacterales</taxon>
        <taxon>Lysobacteraceae</taxon>
        <taxon>Cognatilysobacter</taxon>
    </lineage>
</organism>
<dbReference type="Gene3D" id="3.40.50.720">
    <property type="entry name" value="NAD(P)-binding Rossmann-like Domain"/>
    <property type="match status" value="1"/>
</dbReference>
<keyword evidence="3" id="KW-1185">Reference proteome</keyword>
<dbReference type="Pfam" id="PF03435">
    <property type="entry name" value="Sacchrp_dh_NADP"/>
    <property type="match status" value="1"/>
</dbReference>
<dbReference type="Proteomes" id="UP000646426">
    <property type="component" value="Unassembled WGS sequence"/>
</dbReference>
<accession>A0A918STK0</accession>
<dbReference type="InterPro" id="IPR005097">
    <property type="entry name" value="Sacchrp_dh_NADP-bd"/>
</dbReference>
<dbReference type="SUPFAM" id="SSF51735">
    <property type="entry name" value="NAD(P)-binding Rossmann-fold domains"/>
    <property type="match status" value="1"/>
</dbReference>
<dbReference type="RefSeq" id="WP_189452496.1">
    <property type="nucleotide sequence ID" value="NZ_BMYD01000001.1"/>
</dbReference>